<evidence type="ECO:0000256" key="1">
    <source>
        <dbReference type="SAM" id="MobiDB-lite"/>
    </source>
</evidence>
<dbReference type="KEGG" id="smo:SELMODRAFT_403819"/>
<dbReference type="AlphaFoldDB" id="D8QSM7"/>
<dbReference type="PANTHER" id="PTHR34449:SF2">
    <property type="entry name" value="RHO TERMINATION FACTOR"/>
    <property type="match status" value="1"/>
</dbReference>
<evidence type="ECO:0000313" key="4">
    <source>
        <dbReference type="Proteomes" id="UP000001514"/>
    </source>
</evidence>
<feature type="compositionally biased region" description="Low complexity" evidence="1">
    <location>
        <begin position="148"/>
        <end position="167"/>
    </location>
</feature>
<sequence>MYLARSVASSNDAHRPQFPHSSMLGGPVSSLLGNGGGDGHCRAHLSLEILASRRKQGDGCSAVTRPASLFVKRSPVPARRPLGYIPLSSISNNNPEGDEEEEEEEEEEEDLLEKEEIDGGRLAKAKKPEPVQVRKKSDRVSKWASLFEAANGSSSSSTATAETNNNTDAWFDKIFPKNPAGGASSPPSSSKLSAQQEKSIQQLQSLVKTLGVATKNPPPPARKNKPSKIRQLPVEGGGVVDPVPFASILKKLQSVSSPKPEQRSRLGQELERSTKVVEELGSEEEGSETSESGGSTARIEEESSEEEGVFSRKSAVEEINDLAKLTVPTLRGMAKSRGLSGYSRLKKDDLVHLLTSSDK</sequence>
<feature type="compositionally biased region" description="Polar residues" evidence="1">
    <location>
        <begin position="191"/>
        <end position="207"/>
    </location>
</feature>
<keyword evidence="4" id="KW-1185">Reference proteome</keyword>
<evidence type="ECO:0000313" key="3">
    <source>
        <dbReference type="EMBL" id="EFJ37465.1"/>
    </source>
</evidence>
<feature type="domain" description="Rho termination factor-like N-terminal" evidence="2">
    <location>
        <begin position="321"/>
        <end position="359"/>
    </location>
</feature>
<name>D8QSM7_SELML</name>
<feature type="region of interest" description="Disordered" evidence="1">
    <location>
        <begin position="81"/>
        <end position="313"/>
    </location>
</feature>
<accession>D8QSM7</accession>
<feature type="compositionally biased region" description="Basic and acidic residues" evidence="1">
    <location>
        <begin position="260"/>
        <end position="278"/>
    </location>
</feature>
<feature type="compositionally biased region" description="Low complexity" evidence="1">
    <location>
        <begin position="179"/>
        <end position="190"/>
    </location>
</feature>
<dbReference type="EMBL" id="GL377566">
    <property type="protein sequence ID" value="EFJ37465.1"/>
    <property type="molecule type" value="Genomic_DNA"/>
</dbReference>
<dbReference type="Pfam" id="PF07498">
    <property type="entry name" value="Rho_N"/>
    <property type="match status" value="1"/>
</dbReference>
<dbReference type="InterPro" id="IPR011112">
    <property type="entry name" value="Rho-like_N"/>
</dbReference>
<dbReference type="InParanoid" id="D8QSM7"/>
<dbReference type="HOGENOM" id="CLU_772520_0_0_1"/>
<evidence type="ECO:0000259" key="2">
    <source>
        <dbReference type="SMART" id="SM00959"/>
    </source>
</evidence>
<dbReference type="SMART" id="SM00959">
    <property type="entry name" value="Rho_N"/>
    <property type="match status" value="1"/>
</dbReference>
<dbReference type="InterPro" id="IPR036361">
    <property type="entry name" value="SAP_dom_sf"/>
</dbReference>
<dbReference type="Gene3D" id="1.10.720.30">
    <property type="entry name" value="SAP domain"/>
    <property type="match status" value="1"/>
</dbReference>
<protein>
    <recommendedName>
        <fullName evidence="2">Rho termination factor-like N-terminal domain-containing protein</fullName>
    </recommendedName>
</protein>
<reference evidence="3 4" key="1">
    <citation type="journal article" date="2011" name="Science">
        <title>The Selaginella genome identifies genetic changes associated with the evolution of vascular plants.</title>
        <authorList>
            <person name="Banks J.A."/>
            <person name="Nishiyama T."/>
            <person name="Hasebe M."/>
            <person name="Bowman J.L."/>
            <person name="Gribskov M."/>
            <person name="dePamphilis C."/>
            <person name="Albert V.A."/>
            <person name="Aono N."/>
            <person name="Aoyama T."/>
            <person name="Ambrose B.A."/>
            <person name="Ashton N.W."/>
            <person name="Axtell M.J."/>
            <person name="Barker E."/>
            <person name="Barker M.S."/>
            <person name="Bennetzen J.L."/>
            <person name="Bonawitz N.D."/>
            <person name="Chapple C."/>
            <person name="Cheng C."/>
            <person name="Correa L.G."/>
            <person name="Dacre M."/>
            <person name="DeBarry J."/>
            <person name="Dreyer I."/>
            <person name="Elias M."/>
            <person name="Engstrom E.M."/>
            <person name="Estelle M."/>
            <person name="Feng L."/>
            <person name="Finet C."/>
            <person name="Floyd S.K."/>
            <person name="Frommer W.B."/>
            <person name="Fujita T."/>
            <person name="Gramzow L."/>
            <person name="Gutensohn M."/>
            <person name="Harholt J."/>
            <person name="Hattori M."/>
            <person name="Heyl A."/>
            <person name="Hirai T."/>
            <person name="Hiwatashi Y."/>
            <person name="Ishikawa M."/>
            <person name="Iwata M."/>
            <person name="Karol K.G."/>
            <person name="Koehler B."/>
            <person name="Kolukisaoglu U."/>
            <person name="Kubo M."/>
            <person name="Kurata T."/>
            <person name="Lalonde S."/>
            <person name="Li K."/>
            <person name="Li Y."/>
            <person name="Litt A."/>
            <person name="Lyons E."/>
            <person name="Manning G."/>
            <person name="Maruyama T."/>
            <person name="Michael T.P."/>
            <person name="Mikami K."/>
            <person name="Miyazaki S."/>
            <person name="Morinaga S."/>
            <person name="Murata T."/>
            <person name="Mueller-Roeber B."/>
            <person name="Nelson D.R."/>
            <person name="Obara M."/>
            <person name="Oguri Y."/>
            <person name="Olmstead R.G."/>
            <person name="Onodera N."/>
            <person name="Petersen B.L."/>
            <person name="Pils B."/>
            <person name="Prigge M."/>
            <person name="Rensing S.A."/>
            <person name="Riano-Pachon D.M."/>
            <person name="Roberts A.W."/>
            <person name="Sato Y."/>
            <person name="Scheller H.V."/>
            <person name="Schulz B."/>
            <person name="Schulz C."/>
            <person name="Shakirov E.V."/>
            <person name="Shibagaki N."/>
            <person name="Shinohara N."/>
            <person name="Shippen D.E."/>
            <person name="Soerensen I."/>
            <person name="Sotooka R."/>
            <person name="Sugimoto N."/>
            <person name="Sugita M."/>
            <person name="Sumikawa N."/>
            <person name="Tanurdzic M."/>
            <person name="Theissen G."/>
            <person name="Ulvskov P."/>
            <person name="Wakazuki S."/>
            <person name="Weng J.K."/>
            <person name="Willats W.W."/>
            <person name="Wipf D."/>
            <person name="Wolf P.G."/>
            <person name="Yang L."/>
            <person name="Zimmer A.D."/>
            <person name="Zhu Q."/>
            <person name="Mitros T."/>
            <person name="Hellsten U."/>
            <person name="Loque D."/>
            <person name="Otillar R."/>
            <person name="Salamov A."/>
            <person name="Schmutz J."/>
            <person name="Shapiro H."/>
            <person name="Lindquist E."/>
            <person name="Lucas S."/>
            <person name="Rokhsar D."/>
            <person name="Grigoriev I.V."/>
        </authorList>
    </citation>
    <scope>NUCLEOTIDE SEQUENCE [LARGE SCALE GENOMIC DNA]</scope>
</reference>
<dbReference type="GO" id="GO:0006353">
    <property type="term" value="P:DNA-templated transcription termination"/>
    <property type="evidence" value="ECO:0007669"/>
    <property type="project" value="InterPro"/>
</dbReference>
<feature type="compositionally biased region" description="Acidic residues" evidence="1">
    <location>
        <begin position="96"/>
        <end position="116"/>
    </location>
</feature>
<organism evidence="4">
    <name type="scientific">Selaginella moellendorffii</name>
    <name type="common">Spikemoss</name>
    <dbReference type="NCBI Taxonomy" id="88036"/>
    <lineage>
        <taxon>Eukaryota</taxon>
        <taxon>Viridiplantae</taxon>
        <taxon>Streptophyta</taxon>
        <taxon>Embryophyta</taxon>
        <taxon>Tracheophyta</taxon>
        <taxon>Lycopodiopsida</taxon>
        <taxon>Selaginellales</taxon>
        <taxon>Selaginellaceae</taxon>
        <taxon>Selaginella</taxon>
    </lineage>
</organism>
<gene>
    <name evidence="3" type="ORF">SELMODRAFT_403819</name>
</gene>
<feature type="compositionally biased region" description="Basic and acidic residues" evidence="1">
    <location>
        <begin position="117"/>
        <end position="129"/>
    </location>
</feature>
<feature type="region of interest" description="Disordered" evidence="1">
    <location>
        <begin position="1"/>
        <end position="23"/>
    </location>
</feature>
<proteinExistence type="predicted"/>
<dbReference type="Proteomes" id="UP000001514">
    <property type="component" value="Unassembled WGS sequence"/>
</dbReference>
<dbReference type="Gramene" id="EFJ37465">
    <property type="protein sequence ID" value="EFJ37465"/>
    <property type="gene ID" value="SELMODRAFT_403819"/>
</dbReference>
<dbReference type="PANTHER" id="PTHR34449">
    <property type="entry name" value="RHO TERMINATION FACTOR"/>
    <property type="match status" value="1"/>
</dbReference>